<dbReference type="InterPro" id="IPR000782">
    <property type="entry name" value="FAS1_domain"/>
</dbReference>
<evidence type="ECO:0000259" key="2">
    <source>
        <dbReference type="PROSITE" id="PS50213"/>
    </source>
</evidence>
<dbReference type="PANTHER" id="PTHR10900">
    <property type="entry name" value="PERIOSTIN-RELATED"/>
    <property type="match status" value="1"/>
</dbReference>
<evidence type="ECO:0000256" key="1">
    <source>
        <dbReference type="SAM" id="MobiDB-lite"/>
    </source>
</evidence>
<dbReference type="PROSITE" id="PS50213">
    <property type="entry name" value="FAS1"/>
    <property type="match status" value="1"/>
</dbReference>
<organism evidence="3 4">
    <name type="scientific">Cryptococcus bacillisporus CA1873</name>
    <dbReference type="NCBI Taxonomy" id="1296111"/>
    <lineage>
        <taxon>Eukaryota</taxon>
        <taxon>Fungi</taxon>
        <taxon>Dikarya</taxon>
        <taxon>Basidiomycota</taxon>
        <taxon>Agaricomycotina</taxon>
        <taxon>Tremellomycetes</taxon>
        <taxon>Tremellales</taxon>
        <taxon>Cryptococcaceae</taxon>
        <taxon>Cryptococcus</taxon>
        <taxon>Cryptococcus gattii species complex</taxon>
    </lineage>
</organism>
<dbReference type="SMART" id="SM00554">
    <property type="entry name" value="FAS1"/>
    <property type="match status" value="1"/>
</dbReference>
<dbReference type="PANTHER" id="PTHR10900:SF122">
    <property type="entry name" value="FAS1 DOMAIN-CONTAINING PROTEIN"/>
    <property type="match status" value="1"/>
</dbReference>
<accession>A0ABR5B5L8</accession>
<dbReference type="EMBL" id="KN848903">
    <property type="protein sequence ID" value="KIR58889.1"/>
    <property type="molecule type" value="Genomic_DNA"/>
</dbReference>
<protein>
    <recommendedName>
        <fullName evidence="2">FAS1 domain-containing protein</fullName>
    </recommendedName>
</protein>
<evidence type="ECO:0000313" key="4">
    <source>
        <dbReference type="Proteomes" id="UP000053800"/>
    </source>
</evidence>
<dbReference type="Gene3D" id="2.30.180.10">
    <property type="entry name" value="FAS1 domain"/>
    <property type="match status" value="1"/>
</dbReference>
<proteinExistence type="predicted"/>
<feature type="compositionally biased region" description="Low complexity" evidence="1">
    <location>
        <begin position="256"/>
        <end position="287"/>
    </location>
</feature>
<feature type="region of interest" description="Disordered" evidence="1">
    <location>
        <begin position="256"/>
        <end position="308"/>
    </location>
</feature>
<dbReference type="InterPro" id="IPR036378">
    <property type="entry name" value="FAS1_dom_sf"/>
</dbReference>
<evidence type="ECO:0000313" key="3">
    <source>
        <dbReference type="EMBL" id="KIR58889.1"/>
    </source>
</evidence>
<sequence length="327" mass="34293">MARGEHLATIPFDDRPLASMPSQGAEVASTYLKMKDVMNMTSSDSQAYHAVVMYQGDNGGLVVDGWWGNATSWDSSVDTSGSPGLKNLEILPIDYVLAFPPSLSEAFDTPGLSNISSAIEVIGMTDQLQRLTDNGFSIFASMDSAWTAEAKSMMADDSTAEPLVKNHYTTNYSLFSPMWASHGSFDLQVDSGESLTIKVDDDGGYLVVLGNVEARIIRSDITLENGIMHVIDAVLLSPDSASSTNGAFSDGVAAVQTGSSSASSPSGASDSLGSSSAGSEGWASTTARTDTSNQVASDRQSSNARRRTTVGVPLSMGLMLASGLILL</sequence>
<gene>
    <name evidence="3" type="ORF">I314_05302</name>
</gene>
<feature type="compositionally biased region" description="Polar residues" evidence="1">
    <location>
        <begin position="288"/>
        <end position="303"/>
    </location>
</feature>
<dbReference type="SUPFAM" id="SSF82153">
    <property type="entry name" value="FAS1 domain"/>
    <property type="match status" value="1"/>
</dbReference>
<keyword evidence="4" id="KW-1185">Reference proteome</keyword>
<feature type="domain" description="FAS1" evidence="2">
    <location>
        <begin position="99"/>
        <end position="235"/>
    </location>
</feature>
<dbReference type="Proteomes" id="UP000053800">
    <property type="component" value="Unassembled WGS sequence"/>
</dbReference>
<name>A0ABR5B5L8_CRYGA</name>
<dbReference type="InterPro" id="IPR050904">
    <property type="entry name" value="Adhesion/Biosynth-related"/>
</dbReference>
<dbReference type="Pfam" id="PF02469">
    <property type="entry name" value="Fasciclin"/>
    <property type="match status" value="1"/>
</dbReference>
<reference evidence="3 4" key="1">
    <citation type="submission" date="2015-01" db="EMBL/GenBank/DDBJ databases">
        <title>The Genome Sequence of Cryptococcus gattii CA1873.</title>
        <authorList>
            <consortium name="The Broad Institute Genomics Platform"/>
            <person name="Cuomo C."/>
            <person name="Litvintseva A."/>
            <person name="Chen Y."/>
            <person name="Heitman J."/>
            <person name="Sun S."/>
            <person name="Springer D."/>
            <person name="Dromer F."/>
            <person name="Young S."/>
            <person name="Zeng Q."/>
            <person name="Gargeya S."/>
            <person name="Abouelleil A."/>
            <person name="Alvarado L."/>
            <person name="Chapman S.B."/>
            <person name="Gainer-Dewar J."/>
            <person name="Goldberg J."/>
            <person name="Griggs A."/>
            <person name="Gujja S."/>
            <person name="Hansen M."/>
            <person name="Howarth C."/>
            <person name="Imamovic A."/>
            <person name="Larimer J."/>
            <person name="Murphy C."/>
            <person name="Naylor J."/>
            <person name="Pearson M."/>
            <person name="Priest M."/>
            <person name="Roberts A."/>
            <person name="Saif S."/>
            <person name="Shea T."/>
            <person name="Sykes S."/>
            <person name="Wortman J."/>
            <person name="Nusbaum C."/>
            <person name="Birren B."/>
        </authorList>
    </citation>
    <scope>NUCLEOTIDE SEQUENCE [LARGE SCALE GENOMIC DNA]</scope>
    <source>
        <strain evidence="3 4">CA1873</strain>
    </source>
</reference>